<dbReference type="InterPro" id="IPR002110">
    <property type="entry name" value="Ankyrin_rpt"/>
</dbReference>
<comment type="caution">
    <text evidence="4">The sequence shown here is derived from an EMBL/GenBank/DDBJ whole genome shotgun (WGS) entry which is preliminary data.</text>
</comment>
<dbReference type="SUPFAM" id="SSF48403">
    <property type="entry name" value="Ankyrin repeat"/>
    <property type="match status" value="1"/>
</dbReference>
<keyword evidence="2 3" id="KW-0040">ANK repeat</keyword>
<dbReference type="Proteomes" id="UP000093000">
    <property type="component" value="Unassembled WGS sequence"/>
</dbReference>
<dbReference type="PROSITE" id="PS50088">
    <property type="entry name" value="ANK_REPEAT"/>
    <property type="match status" value="1"/>
</dbReference>
<reference evidence="4 5" key="1">
    <citation type="submission" date="2016-03" db="EMBL/GenBank/DDBJ databases">
        <title>Choanephora cucurbitarum.</title>
        <authorList>
            <person name="Min B."/>
            <person name="Park H."/>
            <person name="Park J.-H."/>
            <person name="Shin H.-D."/>
            <person name="Choi I.-G."/>
        </authorList>
    </citation>
    <scope>NUCLEOTIDE SEQUENCE [LARGE SCALE GENOMIC DNA]</scope>
    <source>
        <strain evidence="4 5">KUS-F28377</strain>
    </source>
</reference>
<evidence type="ECO:0000256" key="2">
    <source>
        <dbReference type="ARBA" id="ARBA00023043"/>
    </source>
</evidence>
<dbReference type="PROSITE" id="PS50297">
    <property type="entry name" value="ANK_REP_REGION"/>
    <property type="match status" value="1"/>
</dbReference>
<dbReference type="Pfam" id="PF12796">
    <property type="entry name" value="Ank_2"/>
    <property type="match status" value="1"/>
</dbReference>
<evidence type="ECO:0000313" key="4">
    <source>
        <dbReference type="EMBL" id="OBZ82318.1"/>
    </source>
</evidence>
<dbReference type="OrthoDB" id="194358at2759"/>
<gene>
    <name evidence="4" type="primary">ANKRD54_1</name>
    <name evidence="4" type="ORF">A0J61_09632</name>
</gene>
<dbReference type="EMBL" id="LUGH01000895">
    <property type="protein sequence ID" value="OBZ82318.1"/>
    <property type="molecule type" value="Genomic_DNA"/>
</dbReference>
<feature type="repeat" description="ANK" evidence="3">
    <location>
        <begin position="102"/>
        <end position="136"/>
    </location>
</feature>
<dbReference type="AlphaFoldDB" id="A0A1C7N000"/>
<organism evidence="4 5">
    <name type="scientific">Choanephora cucurbitarum</name>
    <dbReference type="NCBI Taxonomy" id="101091"/>
    <lineage>
        <taxon>Eukaryota</taxon>
        <taxon>Fungi</taxon>
        <taxon>Fungi incertae sedis</taxon>
        <taxon>Mucoromycota</taxon>
        <taxon>Mucoromycotina</taxon>
        <taxon>Mucoromycetes</taxon>
        <taxon>Mucorales</taxon>
        <taxon>Mucorineae</taxon>
        <taxon>Choanephoraceae</taxon>
        <taxon>Choanephoroideae</taxon>
        <taxon>Choanephora</taxon>
    </lineage>
</organism>
<dbReference type="PANTHER" id="PTHR24198">
    <property type="entry name" value="ANKYRIN REPEAT AND PROTEIN KINASE DOMAIN-CONTAINING PROTEIN"/>
    <property type="match status" value="1"/>
</dbReference>
<dbReference type="STRING" id="101091.A0A1C7N000"/>
<evidence type="ECO:0000313" key="5">
    <source>
        <dbReference type="Proteomes" id="UP000093000"/>
    </source>
</evidence>
<dbReference type="InParanoid" id="A0A1C7N000"/>
<protein>
    <submittedName>
        <fullName evidence="4">Ankyrin repeat domain-containing protein 54</fullName>
    </submittedName>
</protein>
<evidence type="ECO:0000256" key="1">
    <source>
        <dbReference type="ARBA" id="ARBA00022737"/>
    </source>
</evidence>
<keyword evidence="1" id="KW-0677">Repeat</keyword>
<sequence>MDESVVREDDDSDDFLAETSAVQSINSRDPTTECTLLHLVVSHNTNPLEPLRLLLSHGADATARNIYNVQAIHVIFLKCPEPLESIRLLLEHDADPNARDGDGWTSVHYAARFCRSPKPVLEALIEAGADVDLVDASKKTALFALLANGDHSKTLDWLIHTVKANVKTKGDFLDIRTRRTIKGSLVLQAAKYGRLSSLRILISSALAMDSLESILTHNELTLAIDLIKEQLLKVTETESTERLGLMMMIIEKLDRRLFAGELKEDSVLKKPSLLKRAMPWRHIK</sequence>
<dbReference type="InterPro" id="IPR036770">
    <property type="entry name" value="Ankyrin_rpt-contain_sf"/>
</dbReference>
<proteinExistence type="predicted"/>
<dbReference type="PANTHER" id="PTHR24198:SF165">
    <property type="entry name" value="ANKYRIN REPEAT-CONTAINING PROTEIN-RELATED"/>
    <property type="match status" value="1"/>
</dbReference>
<dbReference type="SMART" id="SM00248">
    <property type="entry name" value="ANK"/>
    <property type="match status" value="3"/>
</dbReference>
<keyword evidence="5" id="KW-1185">Reference proteome</keyword>
<name>A0A1C7N000_9FUNG</name>
<evidence type="ECO:0000256" key="3">
    <source>
        <dbReference type="PROSITE-ProRule" id="PRU00023"/>
    </source>
</evidence>
<accession>A0A1C7N000</accession>
<dbReference type="Gene3D" id="1.25.40.20">
    <property type="entry name" value="Ankyrin repeat-containing domain"/>
    <property type="match status" value="2"/>
</dbReference>